<evidence type="ECO:0000313" key="2">
    <source>
        <dbReference type="Proteomes" id="UP000468668"/>
    </source>
</evidence>
<dbReference type="PANTHER" id="PTHR30087:SF1">
    <property type="entry name" value="HYPOTHETICAL CYTOSOLIC PROTEIN"/>
    <property type="match status" value="1"/>
</dbReference>
<gene>
    <name evidence="1" type="ORF">F8C90_02795</name>
</gene>
<dbReference type="AlphaFoldDB" id="A0A6N6NN03"/>
<comment type="caution">
    <text evidence="1">The sequence shown here is derived from an EMBL/GenBank/DDBJ whole genome shotgun (WGS) entry which is preliminary data.</text>
</comment>
<organism evidence="1 2">
    <name type="scientific">Ellagibacter isourolithinifaciens</name>
    <dbReference type="NCBI Taxonomy" id="2137581"/>
    <lineage>
        <taxon>Bacteria</taxon>
        <taxon>Bacillati</taxon>
        <taxon>Actinomycetota</taxon>
        <taxon>Coriobacteriia</taxon>
        <taxon>Eggerthellales</taxon>
        <taxon>Eggerthellaceae</taxon>
        <taxon>Ellagibacter</taxon>
    </lineage>
</organism>
<sequence>MRIAVSACLLGETCRYDGRSKPCARVQELVALGHELVPICPEVTGGLPTPRTPCEIVRAPRMKGKKAHTANEHSWTILDASGADRTAAYARGAQAELARAKEAGCELAILKAKSPSCGSGEVYDGTFSGTLVPGWGIAAAAFRDAGIAVIDETADFSRLANG</sequence>
<protein>
    <submittedName>
        <fullName evidence="1">DUF523 domain-containing protein</fullName>
    </submittedName>
</protein>
<dbReference type="EMBL" id="WAJR01000004">
    <property type="protein sequence ID" value="KAB1641763.1"/>
    <property type="molecule type" value="Genomic_DNA"/>
</dbReference>
<dbReference type="OrthoDB" id="9132139at2"/>
<dbReference type="PANTHER" id="PTHR30087">
    <property type="entry name" value="INNER MEMBRANE PROTEIN"/>
    <property type="match status" value="1"/>
</dbReference>
<accession>A0A6N6NN03</accession>
<name>A0A6N6NN03_9ACTN</name>
<proteinExistence type="predicted"/>
<dbReference type="Proteomes" id="UP000468668">
    <property type="component" value="Unassembled WGS sequence"/>
</dbReference>
<reference evidence="1 2" key="1">
    <citation type="submission" date="2019-09" db="EMBL/GenBank/DDBJ databases">
        <title>Whole genome shotgun sequencing (WGS) of Ellagibacter isourolithinifaciens DSM 104140(T) and Adlercreutzia muris DSM 29508(T).</title>
        <authorList>
            <person name="Stoll D.A."/>
            <person name="Danylec N."/>
            <person name="Huch M."/>
        </authorList>
    </citation>
    <scope>NUCLEOTIDE SEQUENCE [LARGE SCALE GENOMIC DNA]</scope>
    <source>
        <strain evidence="1 2">DSM 104140</strain>
    </source>
</reference>
<keyword evidence="2" id="KW-1185">Reference proteome</keyword>
<evidence type="ECO:0000313" key="1">
    <source>
        <dbReference type="EMBL" id="KAB1641763.1"/>
    </source>
</evidence>
<dbReference type="InterPro" id="IPR007553">
    <property type="entry name" value="2-thiour_desulf"/>
</dbReference>
<dbReference type="Pfam" id="PF04463">
    <property type="entry name" value="2-thiour_desulf"/>
    <property type="match status" value="1"/>
</dbReference>